<keyword evidence="5" id="KW-0479">Metal-binding</keyword>
<dbReference type="GO" id="GO:0016175">
    <property type="term" value="F:superoxide-generating NAD(P)H oxidase activity"/>
    <property type="evidence" value="ECO:0007669"/>
    <property type="project" value="TreeGrafter"/>
</dbReference>
<dbReference type="Gene3D" id="2.160.20.10">
    <property type="entry name" value="Single-stranded right-handed beta-helix, Pectin lyase-like"/>
    <property type="match status" value="1"/>
</dbReference>
<dbReference type="InterPro" id="IPR013121">
    <property type="entry name" value="Fe_red_NAD-bd_6"/>
</dbReference>
<dbReference type="GO" id="GO:0006811">
    <property type="term" value="P:monoatomic ion transport"/>
    <property type="evidence" value="ECO:0007669"/>
    <property type="project" value="UniProtKB-KW"/>
</dbReference>
<evidence type="ECO:0000256" key="3">
    <source>
        <dbReference type="ARBA" id="ARBA00022617"/>
    </source>
</evidence>
<dbReference type="PROSITE" id="PS51384">
    <property type="entry name" value="FAD_FR"/>
    <property type="match status" value="1"/>
</dbReference>
<keyword evidence="10" id="KW-0560">Oxidoreductase</keyword>
<dbReference type="InterPro" id="IPR013112">
    <property type="entry name" value="FAD-bd_8"/>
</dbReference>
<dbReference type="GO" id="GO:0004650">
    <property type="term" value="F:polygalacturonase activity"/>
    <property type="evidence" value="ECO:0007669"/>
    <property type="project" value="InterPro"/>
</dbReference>
<comment type="similarity">
    <text evidence="2 16">Belongs to the glycosyl hydrolase 28 family.</text>
</comment>
<evidence type="ECO:0000256" key="12">
    <source>
        <dbReference type="ARBA" id="ARBA00023065"/>
    </source>
</evidence>
<evidence type="ECO:0000259" key="19">
    <source>
        <dbReference type="PROSITE" id="PS51384"/>
    </source>
</evidence>
<dbReference type="InterPro" id="IPR013130">
    <property type="entry name" value="Fe3_Rdtase_TM_dom"/>
</dbReference>
<dbReference type="GO" id="GO:0006952">
    <property type="term" value="P:defense response"/>
    <property type="evidence" value="ECO:0007669"/>
    <property type="project" value="TreeGrafter"/>
</dbReference>
<keyword evidence="9 17" id="KW-1133">Transmembrane helix</keyword>
<dbReference type="InterPro" id="IPR017927">
    <property type="entry name" value="FAD-bd_FR_type"/>
</dbReference>
<feature type="transmembrane region" description="Helical" evidence="17">
    <location>
        <begin position="620"/>
        <end position="648"/>
    </location>
</feature>
<dbReference type="InterPro" id="IPR017938">
    <property type="entry name" value="Riboflavin_synthase-like_b-brl"/>
</dbReference>
<dbReference type="InterPro" id="IPR000743">
    <property type="entry name" value="Glyco_hydro_28"/>
</dbReference>
<dbReference type="SUPFAM" id="SSF63380">
    <property type="entry name" value="Riboflavin synthase domain-like"/>
    <property type="match status" value="1"/>
</dbReference>
<feature type="transmembrane region" description="Helical" evidence="17">
    <location>
        <begin position="538"/>
        <end position="562"/>
    </location>
</feature>
<dbReference type="GO" id="GO:0042554">
    <property type="term" value="P:superoxide anion generation"/>
    <property type="evidence" value="ECO:0007669"/>
    <property type="project" value="TreeGrafter"/>
</dbReference>
<gene>
    <name evidence="20" type="ORF">GSI_09201</name>
</gene>
<evidence type="ECO:0000256" key="16">
    <source>
        <dbReference type="RuleBase" id="RU361169"/>
    </source>
</evidence>
<evidence type="ECO:0000256" key="10">
    <source>
        <dbReference type="ARBA" id="ARBA00023002"/>
    </source>
</evidence>
<feature type="transmembrane region" description="Helical" evidence="17">
    <location>
        <begin position="582"/>
        <end position="600"/>
    </location>
</feature>
<evidence type="ECO:0000256" key="2">
    <source>
        <dbReference type="ARBA" id="ARBA00008834"/>
    </source>
</evidence>
<reference evidence="20 21" key="1">
    <citation type="journal article" date="2015" name="Sci. Rep.">
        <title>Chromosome-level genome map provides insights into diverse defense mechanisms in the medicinal fungus Ganoderma sinense.</title>
        <authorList>
            <person name="Zhu Y."/>
            <person name="Xu J."/>
            <person name="Sun C."/>
            <person name="Zhou S."/>
            <person name="Xu H."/>
            <person name="Nelson D.R."/>
            <person name="Qian J."/>
            <person name="Song J."/>
            <person name="Luo H."/>
            <person name="Xiang L."/>
            <person name="Li Y."/>
            <person name="Xu Z."/>
            <person name="Ji A."/>
            <person name="Wang L."/>
            <person name="Lu S."/>
            <person name="Hayward A."/>
            <person name="Sun W."/>
            <person name="Li X."/>
            <person name="Schwartz D.C."/>
            <person name="Wang Y."/>
            <person name="Chen S."/>
        </authorList>
    </citation>
    <scope>NUCLEOTIDE SEQUENCE [LARGE SCALE GENOMIC DNA]</scope>
    <source>
        <strain evidence="20 21">ZZ0214-1</strain>
    </source>
</reference>
<dbReference type="FunFam" id="2.40.30.10:FF:000103">
    <property type="entry name" value="NADPH oxidase 2"/>
    <property type="match status" value="1"/>
</dbReference>
<evidence type="ECO:0000256" key="8">
    <source>
        <dbReference type="ARBA" id="ARBA00022982"/>
    </source>
</evidence>
<dbReference type="CDD" id="cd06186">
    <property type="entry name" value="NOX_Duox_like_FAD_NADP"/>
    <property type="match status" value="1"/>
</dbReference>
<dbReference type="InterPro" id="IPR000778">
    <property type="entry name" value="Cyt_b245_heavy_chain"/>
</dbReference>
<evidence type="ECO:0000256" key="17">
    <source>
        <dbReference type="SAM" id="Phobius"/>
    </source>
</evidence>
<dbReference type="SUPFAM" id="SSF52343">
    <property type="entry name" value="Ferredoxin reductase-like, C-terminal NADP-linked domain"/>
    <property type="match status" value="1"/>
</dbReference>
<keyword evidence="11" id="KW-0408">Iron</keyword>
<dbReference type="GO" id="GO:0071555">
    <property type="term" value="P:cell wall organization"/>
    <property type="evidence" value="ECO:0007669"/>
    <property type="project" value="UniProtKB-KW"/>
</dbReference>
<keyword evidence="3" id="KW-0349">Heme</keyword>
<feature type="domain" description="FAD-binding FR-type" evidence="19">
    <location>
        <begin position="715"/>
        <end position="844"/>
    </location>
</feature>
<evidence type="ECO:0000256" key="18">
    <source>
        <dbReference type="SAM" id="SignalP"/>
    </source>
</evidence>
<keyword evidence="8" id="KW-0249">Electron transport</keyword>
<keyword evidence="13 17" id="KW-0472">Membrane</keyword>
<keyword evidence="12" id="KW-0813">Transport</keyword>
<evidence type="ECO:0000313" key="21">
    <source>
        <dbReference type="Proteomes" id="UP000230002"/>
    </source>
</evidence>
<evidence type="ECO:0000256" key="5">
    <source>
        <dbReference type="ARBA" id="ARBA00022723"/>
    </source>
</evidence>
<dbReference type="Gene3D" id="3.40.50.80">
    <property type="entry name" value="Nucleotide-binding domain of ferredoxin-NADP reductase (FNR) module"/>
    <property type="match status" value="1"/>
</dbReference>
<keyword evidence="21" id="KW-1185">Reference proteome</keyword>
<dbReference type="AlphaFoldDB" id="A0A2G8S5U9"/>
<feature type="transmembrane region" description="Helical" evidence="17">
    <location>
        <begin position="697"/>
        <end position="713"/>
    </location>
</feature>
<dbReference type="Pfam" id="PF08022">
    <property type="entry name" value="FAD_binding_8"/>
    <property type="match status" value="1"/>
</dbReference>
<evidence type="ECO:0000256" key="15">
    <source>
        <dbReference type="ARBA" id="ARBA00023316"/>
    </source>
</evidence>
<dbReference type="OrthoDB" id="167398at2759"/>
<evidence type="ECO:0000256" key="6">
    <source>
        <dbReference type="ARBA" id="ARBA00022729"/>
    </source>
</evidence>
<dbReference type="InterPro" id="IPR039261">
    <property type="entry name" value="FNR_nucleotide-bd"/>
</dbReference>
<evidence type="ECO:0000256" key="14">
    <source>
        <dbReference type="ARBA" id="ARBA00023295"/>
    </source>
</evidence>
<dbReference type="PANTHER" id="PTHR11972">
    <property type="entry name" value="NADPH OXIDASE"/>
    <property type="match status" value="1"/>
</dbReference>
<feature type="signal peptide" evidence="18">
    <location>
        <begin position="1"/>
        <end position="19"/>
    </location>
</feature>
<dbReference type="STRING" id="1077348.A0A2G8S5U9"/>
<dbReference type="SUPFAM" id="SSF51126">
    <property type="entry name" value="Pectin lyase-like"/>
    <property type="match status" value="1"/>
</dbReference>
<dbReference type="PRINTS" id="PR00466">
    <property type="entry name" value="GP91PHOX"/>
</dbReference>
<evidence type="ECO:0000256" key="11">
    <source>
        <dbReference type="ARBA" id="ARBA00023004"/>
    </source>
</evidence>
<dbReference type="SFLD" id="SFLDS00052">
    <property type="entry name" value="Ferric_Reductase_Domain"/>
    <property type="match status" value="1"/>
</dbReference>
<evidence type="ECO:0000256" key="13">
    <source>
        <dbReference type="ARBA" id="ARBA00023136"/>
    </source>
</evidence>
<dbReference type="GO" id="GO:0005975">
    <property type="term" value="P:carbohydrate metabolic process"/>
    <property type="evidence" value="ECO:0007669"/>
    <property type="project" value="InterPro"/>
</dbReference>
<organism evidence="20 21">
    <name type="scientific">Ganoderma sinense ZZ0214-1</name>
    <dbReference type="NCBI Taxonomy" id="1077348"/>
    <lineage>
        <taxon>Eukaryota</taxon>
        <taxon>Fungi</taxon>
        <taxon>Dikarya</taxon>
        <taxon>Basidiomycota</taxon>
        <taxon>Agaricomycotina</taxon>
        <taxon>Agaricomycetes</taxon>
        <taxon>Polyporales</taxon>
        <taxon>Polyporaceae</taxon>
        <taxon>Ganoderma</taxon>
    </lineage>
</organism>
<dbReference type="GO" id="GO:0046872">
    <property type="term" value="F:metal ion binding"/>
    <property type="evidence" value="ECO:0007669"/>
    <property type="project" value="UniProtKB-KW"/>
</dbReference>
<keyword evidence="15" id="KW-0961">Cell wall biogenesis/degradation</keyword>
<feature type="chain" id="PRO_5013936811" evidence="18">
    <location>
        <begin position="20"/>
        <end position="1015"/>
    </location>
</feature>
<dbReference type="Proteomes" id="UP000230002">
    <property type="component" value="Unassembled WGS sequence"/>
</dbReference>
<dbReference type="Pfam" id="PF01794">
    <property type="entry name" value="Ferric_reduct"/>
    <property type="match status" value="1"/>
</dbReference>
<keyword evidence="14 16" id="KW-0326">Glycosidase</keyword>
<dbReference type="SFLD" id="SFLDG01169">
    <property type="entry name" value="NADPH_oxidase_subgroup_(NOX)"/>
    <property type="match status" value="1"/>
</dbReference>
<evidence type="ECO:0000256" key="7">
    <source>
        <dbReference type="ARBA" id="ARBA00022801"/>
    </source>
</evidence>
<dbReference type="PANTHER" id="PTHR11972:SF153">
    <property type="entry name" value="SUPEROXIDE-GENERATING NADPH OXIDASE HEAVY CHAIN SUBUNIT A"/>
    <property type="match status" value="1"/>
</dbReference>
<evidence type="ECO:0000256" key="4">
    <source>
        <dbReference type="ARBA" id="ARBA00022692"/>
    </source>
</evidence>
<comment type="caution">
    <text evidence="20">The sequence shown here is derived from an EMBL/GenBank/DDBJ whole genome shotgun (WGS) entry which is preliminary data.</text>
</comment>
<keyword evidence="12" id="KW-0406">Ion transport</keyword>
<dbReference type="Gene3D" id="2.40.30.10">
    <property type="entry name" value="Translation factors"/>
    <property type="match status" value="1"/>
</dbReference>
<dbReference type="InterPro" id="IPR011050">
    <property type="entry name" value="Pectin_lyase_fold/virulence"/>
</dbReference>
<comment type="subcellular location">
    <subcellularLocation>
        <location evidence="1">Membrane</location>
        <topology evidence="1">Multi-pass membrane protein</topology>
    </subcellularLocation>
</comment>
<dbReference type="GO" id="GO:0043020">
    <property type="term" value="C:NADPH oxidase complex"/>
    <property type="evidence" value="ECO:0007669"/>
    <property type="project" value="TreeGrafter"/>
</dbReference>
<dbReference type="SFLD" id="SFLDG01168">
    <property type="entry name" value="Ferric_reductase_subgroup_(FRE"/>
    <property type="match status" value="1"/>
</dbReference>
<sequence length="1015" mass="113344">MHIIGSLFLAGLGISGISAKTCTLRPLGSGKSDVSQIEAAIAECGQGGTTIFEPGQYNITRKMHWDLADSHIDLHGSLNFVFDLEYWMNPASTFRVIFIQSQASWFVLSGHDFTLDAHGTGGIVGNGQRWWSWYGNATRLDGDGRPVSLTLSHVQRATVRGFTVDGPPFWCNAVADSQDVVYDGMTCVASNADERWFGQNIVWNTDGIDTFRSDNITLLNWNITSGDDCLAIKGNSTNILARNITCTGGTGVAFGSLGQYAELPDYVENVVLEDITLVRPDPQVQPLMEHGVYFKSWTGTRIGFPPTGGGAGGGRVSGVVARNVRLDEVTTPIQIYQTNLGHPGDAPSKLQFTNLTFANWTGTAQTSIVVDIECSPAAPCTDLTFSDIDIAVPSDDLPEYGCANVASIAGLAGCGWRRQSSMDFSDGKIPSLEQHPDVVINGTGPGHLQRNKTERRRLQGLQRTTTNANSPAKPYVPQTAMEKYDHWMINEGGRRIFFFVFLFLHALVIAFGFMHYQLKDNLVGSRATFGATFPIARTAALVLHVDVAFILLPVCRNFISLLRRTPLNSFIPFDKNITFHKAVAWSIVIFSIVHIVAHMVNFTELALIDPDAKTTGQKVFAFVAANFITGPGATGWVMTAALGIMVWFAIEKRRRAHFEWFWYSHHLFIVFFINWQLHGMFCMIKPDRPPYCSYNTIGVFWRYWLVGGVIWIYERILREVRSRHRTYISKVIQHPSMVMEIQIKKERTTTQAGQYIFLCCPEISYFQWHPFTLTSAPEEDYISIHIRVVGDFTRDFAKAVGCDFDRKEKNEAGGKVVGTASNPPINRVLPRVMVDGPFGSASEDFLNYETVLLVGAGIGVTPFASILKSIWYRMNNFNSSKPTRLSKVYFTWVIRDFGSAEWFHSLLHAIEEQDTQNRIEINIYLTAKIREEDMNNIIVQDVGAEKDAITSLRAPTHFGRPNWDRVFGSIVDKHPETDVGVFFCGPAALSRQLHVKCNKYSSPKGTKFFFGKENF</sequence>
<evidence type="ECO:0000313" key="20">
    <source>
        <dbReference type="EMBL" id="PIL29152.1"/>
    </source>
</evidence>
<accession>A0A2G8S5U9</accession>
<name>A0A2G8S5U9_9APHY</name>
<proteinExistence type="inferred from homology"/>
<dbReference type="Pfam" id="PF08030">
    <property type="entry name" value="NAD_binding_6"/>
    <property type="match status" value="1"/>
</dbReference>
<evidence type="ECO:0000256" key="9">
    <source>
        <dbReference type="ARBA" id="ARBA00022989"/>
    </source>
</evidence>
<dbReference type="InterPro" id="IPR012334">
    <property type="entry name" value="Pectin_lyas_fold"/>
</dbReference>
<dbReference type="InterPro" id="IPR050369">
    <property type="entry name" value="RBOH/FRE"/>
</dbReference>
<keyword evidence="4 17" id="KW-0812">Transmembrane</keyword>
<evidence type="ECO:0000256" key="1">
    <source>
        <dbReference type="ARBA" id="ARBA00004141"/>
    </source>
</evidence>
<keyword evidence="7 16" id="KW-0378">Hydrolase</keyword>
<feature type="transmembrane region" description="Helical" evidence="17">
    <location>
        <begin position="660"/>
        <end position="677"/>
    </location>
</feature>
<dbReference type="Pfam" id="PF00295">
    <property type="entry name" value="Glyco_hydro_28"/>
    <property type="match status" value="1"/>
</dbReference>
<dbReference type="EMBL" id="AYKW01000023">
    <property type="protein sequence ID" value="PIL29152.1"/>
    <property type="molecule type" value="Genomic_DNA"/>
</dbReference>
<protein>
    <submittedName>
        <fullName evidence="20">Transporter</fullName>
    </submittedName>
</protein>
<keyword evidence="6 18" id="KW-0732">Signal</keyword>
<dbReference type="FunFam" id="3.40.50.80:FF:000004">
    <property type="entry name" value="NADPH oxidase isoform 2"/>
    <property type="match status" value="1"/>
</dbReference>
<feature type="transmembrane region" description="Helical" evidence="17">
    <location>
        <begin position="496"/>
        <end position="518"/>
    </location>
</feature>